<dbReference type="AlphaFoldDB" id="A0A1H6F8J3"/>
<dbReference type="OrthoDB" id="176203at2"/>
<gene>
    <name evidence="1" type="ORF">MBHS_01758</name>
</gene>
<dbReference type="Pfam" id="PF01650">
    <property type="entry name" value="Peptidase_C13"/>
    <property type="match status" value="1"/>
</dbReference>
<dbReference type="Pfam" id="PF07494">
    <property type="entry name" value="Reg_prop"/>
    <property type="match status" value="2"/>
</dbReference>
<dbReference type="InterPro" id="IPR001096">
    <property type="entry name" value="Peptidase_C13"/>
</dbReference>
<keyword evidence="2" id="KW-1185">Reference proteome</keyword>
<dbReference type="Proteomes" id="UP000236724">
    <property type="component" value="Unassembled WGS sequence"/>
</dbReference>
<dbReference type="Gene3D" id="2.130.10.10">
    <property type="entry name" value="YVTN repeat-like/Quinoprotein amine dehydrogenase"/>
    <property type="match status" value="1"/>
</dbReference>
<evidence type="ECO:0000313" key="1">
    <source>
        <dbReference type="EMBL" id="SEH05903.1"/>
    </source>
</evidence>
<dbReference type="InterPro" id="IPR011110">
    <property type="entry name" value="Reg_prop"/>
</dbReference>
<dbReference type="GO" id="GO:0008233">
    <property type="term" value="F:peptidase activity"/>
    <property type="evidence" value="ECO:0007669"/>
    <property type="project" value="InterPro"/>
</dbReference>
<dbReference type="RefSeq" id="WP_103919753.1">
    <property type="nucleotide sequence ID" value="NZ_FMSV02000404.1"/>
</dbReference>
<accession>A0A1H6F8J3</accession>
<dbReference type="Gene3D" id="3.40.50.1460">
    <property type="match status" value="1"/>
</dbReference>
<organism evidence="1 2">
    <name type="scientific">Candidatus Venteria ishoeyi</name>
    <dbReference type="NCBI Taxonomy" id="1899563"/>
    <lineage>
        <taxon>Bacteria</taxon>
        <taxon>Pseudomonadati</taxon>
        <taxon>Pseudomonadota</taxon>
        <taxon>Gammaproteobacteria</taxon>
        <taxon>Thiotrichales</taxon>
        <taxon>Thiotrichaceae</taxon>
        <taxon>Venteria</taxon>
    </lineage>
</organism>
<dbReference type="GO" id="GO:0006508">
    <property type="term" value="P:proteolysis"/>
    <property type="evidence" value="ECO:0007669"/>
    <property type="project" value="InterPro"/>
</dbReference>
<reference evidence="1 2" key="1">
    <citation type="submission" date="2016-10" db="EMBL/GenBank/DDBJ databases">
        <authorList>
            <person name="de Groot N.N."/>
        </authorList>
    </citation>
    <scope>NUCLEOTIDE SEQUENCE [LARGE SCALE GENOMIC DNA]</scope>
    <source>
        <strain evidence="1">MBHS1</strain>
    </source>
</reference>
<name>A0A1H6F8J3_9GAMM</name>
<dbReference type="InterPro" id="IPR015943">
    <property type="entry name" value="WD40/YVTN_repeat-like_dom_sf"/>
</dbReference>
<proteinExistence type="predicted"/>
<protein>
    <submittedName>
        <fullName evidence="1">Two component regulator propeller</fullName>
    </submittedName>
</protein>
<sequence length="574" mass="62162">MPGNYVKTLLTDDSGGIWVGLSSQYQLDCPGGLAYRNASGTWQLYQRSDNSLPGEFVHALAQTSAGLWVGFGDPNATGDSNLVYGGLALFNTQGQWQHYSTSNSALPDNRVMALLADDNDGLWIGMSGGAGGGGLSYRSAMESWLHLNSDSSGLPDDSVTALQADNTGGLWIATQWSGIAHLGFGEKVQLSQLTDNTTLQNSLLHGERAAIIIHPRGSNAGYQQAAALDFMASYAYHTLHARGYDNQEIYFLSYQPSLDVNADAYADANVIDAPVTLSTFRAGENPRDLTLDDVSLAFEWAKQQGSLDEPLIIFFIDHGIPGGLLLDPQGQDILSTAQLKTWLDDYQQHTGNALVLVVEACHSGTLVSDLAAEQRLIISSTDEDLAYYDDLGRSSFLKLYLDQLRQGATYQEAMNHTRQLISGYRKPLNRQNPQLEDSRSGLFAKQHCLNGCFGALPGMLTLTVNTPPAVVAPGESMELQVETQIPGGSVRSVWASVVTPEVASQRTENGYSRLPTPVVYLRRSAENTWSNSFSDFSSQGDYVFSIKAEDNSGFVTESQPLLFSVPEGQALALS</sequence>
<dbReference type="EMBL" id="FMSV02000404">
    <property type="protein sequence ID" value="SEH05903.1"/>
    <property type="molecule type" value="Genomic_DNA"/>
</dbReference>
<evidence type="ECO:0000313" key="2">
    <source>
        <dbReference type="Proteomes" id="UP000236724"/>
    </source>
</evidence>